<evidence type="ECO:0000256" key="1">
    <source>
        <dbReference type="ARBA" id="ARBA00022729"/>
    </source>
</evidence>
<evidence type="ECO:0000259" key="4">
    <source>
        <dbReference type="Pfam" id="PF13472"/>
    </source>
</evidence>
<feature type="region of interest" description="Disordered" evidence="2">
    <location>
        <begin position="1060"/>
        <end position="1097"/>
    </location>
</feature>
<proteinExistence type="predicted"/>
<feature type="chain" id="PRO_5042857455" description="SGNH hydrolase-type esterase domain-containing protein" evidence="3">
    <location>
        <begin position="34"/>
        <end position="1513"/>
    </location>
</feature>
<reference evidence="5" key="1">
    <citation type="journal article" date="2023" name="Mol. Phylogenet. Evol.">
        <title>Genome-scale phylogeny and comparative genomics of the fungal order Sordariales.</title>
        <authorList>
            <person name="Hensen N."/>
            <person name="Bonometti L."/>
            <person name="Westerberg I."/>
            <person name="Brannstrom I.O."/>
            <person name="Guillou S."/>
            <person name="Cros-Aarteil S."/>
            <person name="Calhoun S."/>
            <person name="Haridas S."/>
            <person name="Kuo A."/>
            <person name="Mondo S."/>
            <person name="Pangilinan J."/>
            <person name="Riley R."/>
            <person name="LaButti K."/>
            <person name="Andreopoulos B."/>
            <person name="Lipzen A."/>
            <person name="Chen C."/>
            <person name="Yan M."/>
            <person name="Daum C."/>
            <person name="Ng V."/>
            <person name="Clum A."/>
            <person name="Steindorff A."/>
            <person name="Ohm R.A."/>
            <person name="Martin F."/>
            <person name="Silar P."/>
            <person name="Natvig D.O."/>
            <person name="Lalanne C."/>
            <person name="Gautier V."/>
            <person name="Ament-Velasquez S.L."/>
            <person name="Kruys A."/>
            <person name="Hutchinson M.I."/>
            <person name="Powell A.J."/>
            <person name="Barry K."/>
            <person name="Miller A.N."/>
            <person name="Grigoriev I.V."/>
            <person name="Debuchy R."/>
            <person name="Gladieux P."/>
            <person name="Hiltunen Thoren M."/>
            <person name="Johannesson H."/>
        </authorList>
    </citation>
    <scope>NUCLEOTIDE SEQUENCE</scope>
    <source>
        <strain evidence="5">PSN309</strain>
    </source>
</reference>
<dbReference type="InterPro" id="IPR051532">
    <property type="entry name" value="Ester_Hydrolysis_Enzymes"/>
</dbReference>
<dbReference type="Gene3D" id="3.40.50.1110">
    <property type="entry name" value="SGNH hydrolase"/>
    <property type="match status" value="1"/>
</dbReference>
<feature type="region of interest" description="Disordered" evidence="2">
    <location>
        <begin position="923"/>
        <end position="960"/>
    </location>
</feature>
<evidence type="ECO:0000256" key="2">
    <source>
        <dbReference type="SAM" id="MobiDB-lite"/>
    </source>
</evidence>
<gene>
    <name evidence="5" type="ORF">QBC35DRAFT_546288</name>
</gene>
<dbReference type="SUPFAM" id="SSF52266">
    <property type="entry name" value="SGNH hydrolase"/>
    <property type="match status" value="1"/>
</dbReference>
<feature type="compositionally biased region" description="Gly residues" evidence="2">
    <location>
        <begin position="923"/>
        <end position="932"/>
    </location>
</feature>
<dbReference type="GO" id="GO:0004622">
    <property type="term" value="F:phosphatidylcholine lysophospholipase activity"/>
    <property type="evidence" value="ECO:0007669"/>
    <property type="project" value="TreeGrafter"/>
</dbReference>
<feature type="compositionally biased region" description="Acidic residues" evidence="2">
    <location>
        <begin position="93"/>
        <end position="103"/>
    </location>
</feature>
<dbReference type="CDD" id="cd01833">
    <property type="entry name" value="XynB_like"/>
    <property type="match status" value="1"/>
</dbReference>
<protein>
    <recommendedName>
        <fullName evidence="4">SGNH hydrolase-type esterase domain-containing protein</fullName>
    </recommendedName>
</protein>
<keyword evidence="1 3" id="KW-0732">Signal</keyword>
<feature type="domain" description="SGNH hydrolase-type esterase" evidence="4">
    <location>
        <begin position="131"/>
        <end position="312"/>
    </location>
</feature>
<feature type="signal peptide" evidence="3">
    <location>
        <begin position="1"/>
        <end position="33"/>
    </location>
</feature>
<evidence type="ECO:0000313" key="6">
    <source>
        <dbReference type="Proteomes" id="UP001302126"/>
    </source>
</evidence>
<dbReference type="EMBL" id="MU864619">
    <property type="protein sequence ID" value="KAK4182717.1"/>
    <property type="molecule type" value="Genomic_DNA"/>
</dbReference>
<dbReference type="InterPro" id="IPR028994">
    <property type="entry name" value="Integrin_alpha_N"/>
</dbReference>
<reference evidence="5" key="2">
    <citation type="submission" date="2023-05" db="EMBL/GenBank/DDBJ databases">
        <authorList>
            <consortium name="Lawrence Berkeley National Laboratory"/>
            <person name="Steindorff A."/>
            <person name="Hensen N."/>
            <person name="Bonometti L."/>
            <person name="Westerberg I."/>
            <person name="Brannstrom I.O."/>
            <person name="Guillou S."/>
            <person name="Cros-Aarteil S."/>
            <person name="Calhoun S."/>
            <person name="Haridas S."/>
            <person name="Kuo A."/>
            <person name="Mondo S."/>
            <person name="Pangilinan J."/>
            <person name="Riley R."/>
            <person name="Labutti K."/>
            <person name="Andreopoulos B."/>
            <person name="Lipzen A."/>
            <person name="Chen C."/>
            <person name="Yanf M."/>
            <person name="Daum C."/>
            <person name="Ng V."/>
            <person name="Clum A."/>
            <person name="Ohm R."/>
            <person name="Martin F."/>
            <person name="Silar P."/>
            <person name="Natvig D."/>
            <person name="Lalanne C."/>
            <person name="Gautier V."/>
            <person name="Ament-Velasquez S.L."/>
            <person name="Kruys A."/>
            <person name="Hutchinson M.I."/>
            <person name="Powell A.J."/>
            <person name="Barry K."/>
            <person name="Miller A.N."/>
            <person name="Grigoriev I.V."/>
            <person name="Debuchy R."/>
            <person name="Gladieux P."/>
            <person name="Thoren M.H."/>
            <person name="Johannesson H."/>
        </authorList>
    </citation>
    <scope>NUCLEOTIDE SEQUENCE</scope>
    <source>
        <strain evidence="5">PSN309</strain>
    </source>
</reference>
<dbReference type="PANTHER" id="PTHR30383:SF31">
    <property type="entry name" value="SGNH HYDROLASE-TYPE ESTERASE DOMAIN-CONTAINING PROTEIN-RELATED"/>
    <property type="match status" value="1"/>
</dbReference>
<dbReference type="Pfam" id="PF13472">
    <property type="entry name" value="Lipase_GDSL_2"/>
    <property type="match status" value="1"/>
</dbReference>
<feature type="region of interest" description="Disordered" evidence="2">
    <location>
        <begin position="69"/>
        <end position="115"/>
    </location>
</feature>
<sequence>MTAVRLRLFLGATIWSLAFHLLTSFVAITPVTGQELGVDNLSPWTNSSTGFAPDVSLADDWNATYPSFEGTSEIPVSSNSTDSDPGDDGGSTEGDDDDDDFTDIGDQGNGTISSNVTRRAAQDFYLRIMPLGASITEGVHSTDHNGYRKWLRLQLRYRGWKVNMVGTKQDGTMNDRDNEGHPGWIINDPTPPIRGVYQAWENAAHLKPNLVLVNVGTNDCTGNIDLDHAGQRMEALVRKIFADVPGVVVILSTLIPSPNIKACAVQLSAQYRTIPGNINNGRIGLADFNAAMTDPSFFSSDDGIHPTDAGYKFMASVWWDAIHKFEDVITPPLNNGFDDSKASSTCAKKAGVSRGPIITQLGSGHDDGLYKHKSTSQGVLPDLRFTKPNDKNESAEIPSLIWFAQITNIDGVSRDLALDDWVRIYRHNGTNEYWFRENRNQGVFAASVRMDVGQDCDDGKADFWCIKSKTISVSINQGTNPPKFSYLGVVVPDISPFKPTDVRAADIDGDGRADVCFIHDNGDIGCSRNGGTGTKYYWQSFSAAGGLRTIVFTGKNKGNKNRVVLADLNGDFRADWMWVGDDGSVDTYINQRGTGKGIVPAWPHAGITHAGLGGTAVGDKIKFGRLYGSNRVDYTHLKESDDYYDMEAWQNLGAGGTKLKADGVFYCDMTGSGSDDYAWIYMDGHAASSDFFANIHSPPNWGHSIKITLKVPGPREGIHLADWDGNGRCDVLVQNKATGALTLWHNNYNPSTGKLTFTNQGVKSGPASCKEGWGVGIFDRGVRLADIDGDGRADYLCLTPEGLVTAWLNRVSGWVDAGQVKATEGFDRANIRFADVEASGRADLIHLNKYTGAATVFKNDGYQPENRSKNKGSSFHWTNRGVLYSPIDRGENMHFANFGGLGRADLHHTWPNKNNAETFFNECGGGGSGGDDGPIENPGLPPYSTPGGPGGGGDDGNSDGTNVYIDSGIWDELNPVVACNPPCNIILPPKTLTTTTVFTFPYVHYTLTLGPGTTITTTVTPSPVTTTAIEVWNINITTALDTDTVIYTIAPSILPPLITITDGPPPSRQTQTITPMVYPDPRTTPTPPIIDPATRVTWTRGPPGPSCTRPGGCGGHQCRIFCGGGCGNSCFPGSGPWPPIGGGLCLGPGCNDNPRQQGGNEGKPDEQCDAAKTTGQSCDIDCIETFDTERTLWTTSTCTTDCLTTQSCGATDTTSTTSESSYWPVNTGGLIDRPPHTTIDVHLRSGGPYPGALAEWWQEIQYIQMIDHGSQAPPPISSTRNPGPGPTSTIRVTSVAPPPISTSTNKFPYTTTKGNGEVDACNNSDCDTLTTLVPPFPVTSTRGNGEVIGCSDNKCTSTTQISAPTPPPCVEFHCLKDDQRRDLGDIQLNAQVYEDGQRVCDVFWIISHDGDGLNELKVWNKGGPTDPTGGCNSDDYQLEIFSDCKSYTFKHFPRDFTTSFSNIRTDDFPYACPSCTKLFCPPICDSFEICAKGGDDACLAKECDLCQQKVYCK</sequence>
<organism evidence="5 6">
    <name type="scientific">Podospora australis</name>
    <dbReference type="NCBI Taxonomy" id="1536484"/>
    <lineage>
        <taxon>Eukaryota</taxon>
        <taxon>Fungi</taxon>
        <taxon>Dikarya</taxon>
        <taxon>Ascomycota</taxon>
        <taxon>Pezizomycotina</taxon>
        <taxon>Sordariomycetes</taxon>
        <taxon>Sordariomycetidae</taxon>
        <taxon>Sordariales</taxon>
        <taxon>Podosporaceae</taxon>
        <taxon>Podospora</taxon>
    </lineage>
</organism>
<comment type="caution">
    <text evidence="5">The sequence shown here is derived from an EMBL/GenBank/DDBJ whole genome shotgun (WGS) entry which is preliminary data.</text>
</comment>
<dbReference type="PANTHER" id="PTHR30383">
    <property type="entry name" value="THIOESTERASE 1/PROTEASE 1/LYSOPHOSPHOLIPASE L1"/>
    <property type="match status" value="1"/>
</dbReference>
<name>A0AAN6WM81_9PEZI</name>
<dbReference type="InterPro" id="IPR013830">
    <property type="entry name" value="SGNH_hydro"/>
</dbReference>
<evidence type="ECO:0000313" key="5">
    <source>
        <dbReference type="EMBL" id="KAK4182717.1"/>
    </source>
</evidence>
<dbReference type="InterPro" id="IPR013517">
    <property type="entry name" value="FG-GAP"/>
</dbReference>
<accession>A0AAN6WM81</accession>
<feature type="region of interest" description="Disordered" evidence="2">
    <location>
        <begin position="168"/>
        <end position="187"/>
    </location>
</feature>
<dbReference type="InterPro" id="IPR036514">
    <property type="entry name" value="SGNH_hydro_sf"/>
</dbReference>
<keyword evidence="6" id="KW-1185">Reference proteome</keyword>
<evidence type="ECO:0000256" key="3">
    <source>
        <dbReference type="SAM" id="SignalP"/>
    </source>
</evidence>
<dbReference type="SUPFAM" id="SSF69318">
    <property type="entry name" value="Integrin alpha N-terminal domain"/>
    <property type="match status" value="1"/>
</dbReference>
<dbReference type="Proteomes" id="UP001302126">
    <property type="component" value="Unassembled WGS sequence"/>
</dbReference>
<dbReference type="Pfam" id="PF13517">
    <property type="entry name" value="FG-GAP_3"/>
    <property type="match status" value="2"/>
</dbReference>